<keyword evidence="1" id="KW-0966">Cell projection</keyword>
<organism evidence="1 2">
    <name type="scientific">Portunus trituberculatus</name>
    <name type="common">Swimming crab</name>
    <name type="synonym">Neptunus trituberculatus</name>
    <dbReference type="NCBI Taxonomy" id="210409"/>
    <lineage>
        <taxon>Eukaryota</taxon>
        <taxon>Metazoa</taxon>
        <taxon>Ecdysozoa</taxon>
        <taxon>Arthropoda</taxon>
        <taxon>Crustacea</taxon>
        <taxon>Multicrustacea</taxon>
        <taxon>Malacostraca</taxon>
        <taxon>Eumalacostraca</taxon>
        <taxon>Eucarida</taxon>
        <taxon>Decapoda</taxon>
        <taxon>Pleocyemata</taxon>
        <taxon>Brachyura</taxon>
        <taxon>Eubrachyura</taxon>
        <taxon>Portunoidea</taxon>
        <taxon>Portunidae</taxon>
        <taxon>Portuninae</taxon>
        <taxon>Portunus</taxon>
    </lineage>
</organism>
<dbReference type="OrthoDB" id="6372332at2759"/>
<comment type="caution">
    <text evidence="1">The sequence shown here is derived from an EMBL/GenBank/DDBJ whole genome shotgun (WGS) entry which is preliminary data.</text>
</comment>
<sequence>MTRGSKAARGRVMGGSISGGGLLKSFSMKLLDTNRWQHHRCPPNFNPHHNFLLVYSLSSSNHISLYQFGTGTSVGLSFDHSFCCHCSDFPLTYKKSILDFRYWEDGSDEFRPLEGSLLPLWKFTHDGSRHLIVTDVCWSPIYSDLFAAAYAPAVCSVTSQRK</sequence>
<dbReference type="Proteomes" id="UP000324222">
    <property type="component" value="Unassembled WGS sequence"/>
</dbReference>
<dbReference type="AlphaFoldDB" id="A0A5B7D0U9"/>
<name>A0A5B7D0U9_PORTR</name>
<evidence type="ECO:0000313" key="1">
    <source>
        <dbReference type="EMBL" id="MPC14116.1"/>
    </source>
</evidence>
<keyword evidence="2" id="KW-1185">Reference proteome</keyword>
<gene>
    <name evidence="1" type="primary">ODA9</name>
    <name evidence="1" type="ORF">E2C01_006869</name>
</gene>
<dbReference type="EMBL" id="VSRR010000329">
    <property type="protein sequence ID" value="MPC14116.1"/>
    <property type="molecule type" value="Genomic_DNA"/>
</dbReference>
<proteinExistence type="predicted"/>
<keyword evidence="1" id="KW-0282">Flagellum</keyword>
<keyword evidence="1" id="KW-0969">Cilium</keyword>
<evidence type="ECO:0000313" key="2">
    <source>
        <dbReference type="Proteomes" id="UP000324222"/>
    </source>
</evidence>
<accession>A0A5B7D0U9</accession>
<reference evidence="1 2" key="1">
    <citation type="submission" date="2019-05" db="EMBL/GenBank/DDBJ databases">
        <title>Another draft genome of Portunus trituberculatus and its Hox gene families provides insights of decapod evolution.</title>
        <authorList>
            <person name="Jeong J.-H."/>
            <person name="Song I."/>
            <person name="Kim S."/>
            <person name="Choi T."/>
            <person name="Kim D."/>
            <person name="Ryu S."/>
            <person name="Kim W."/>
        </authorList>
    </citation>
    <scope>NUCLEOTIDE SEQUENCE [LARGE SCALE GENOMIC DNA]</scope>
    <source>
        <tissue evidence="1">Muscle</tissue>
    </source>
</reference>
<protein>
    <submittedName>
        <fullName evidence="1">Dynein, intermediate chain, flagellar outer arm</fullName>
    </submittedName>
</protein>